<keyword evidence="8" id="KW-1185">Reference proteome</keyword>
<evidence type="ECO:0000313" key="8">
    <source>
        <dbReference type="Proteomes" id="UP000653578"/>
    </source>
</evidence>
<dbReference type="SUPFAM" id="SSF63829">
    <property type="entry name" value="Calcium-dependent phosphotriesterase"/>
    <property type="match status" value="1"/>
</dbReference>
<dbReference type="EMBL" id="WHNY01000082">
    <property type="protein sequence ID" value="NOU68966.1"/>
    <property type="molecule type" value="Genomic_DNA"/>
</dbReference>
<dbReference type="InterPro" id="IPR008969">
    <property type="entry name" value="CarboxyPept-like_regulatory"/>
</dbReference>
<dbReference type="InterPro" id="IPR056820">
    <property type="entry name" value="TEN_TTR-like"/>
</dbReference>
<dbReference type="Pfam" id="PF00395">
    <property type="entry name" value="SLH"/>
    <property type="match status" value="2"/>
</dbReference>
<evidence type="ECO:0000256" key="4">
    <source>
        <dbReference type="SAM" id="MobiDB-lite"/>
    </source>
</evidence>
<keyword evidence="3" id="KW-1015">Disulfide bond</keyword>
<feature type="domain" description="Fibronectin type-III" evidence="5">
    <location>
        <begin position="768"/>
        <end position="862"/>
    </location>
</feature>
<dbReference type="InterPro" id="IPR022385">
    <property type="entry name" value="Rhs_assc_core"/>
</dbReference>
<dbReference type="Pfam" id="PF00041">
    <property type="entry name" value="fn3"/>
    <property type="match status" value="2"/>
</dbReference>
<evidence type="ECO:0000259" key="5">
    <source>
        <dbReference type="PROSITE" id="PS50853"/>
    </source>
</evidence>
<dbReference type="InterPro" id="IPR051216">
    <property type="entry name" value="Teneurin"/>
</dbReference>
<dbReference type="InterPro" id="IPR056823">
    <property type="entry name" value="TEN-like_YD-shell"/>
</dbReference>
<dbReference type="Proteomes" id="UP000653578">
    <property type="component" value="Unassembled WGS sequence"/>
</dbReference>
<feature type="region of interest" description="Disordered" evidence="4">
    <location>
        <begin position="1303"/>
        <end position="1334"/>
    </location>
</feature>
<dbReference type="NCBIfam" id="TIGR03696">
    <property type="entry name" value="Rhs_assc_core"/>
    <property type="match status" value="1"/>
</dbReference>
<dbReference type="SMART" id="SM00060">
    <property type="entry name" value="FN3"/>
    <property type="match status" value="5"/>
</dbReference>
<dbReference type="PANTHER" id="PTHR11219">
    <property type="entry name" value="TENEURIN AND N-ACETYLGLUCOSAMINE-1-PHOSPHODIESTER ALPHA-N-ACETYLGLUCOSAMINIDASE"/>
    <property type="match status" value="1"/>
</dbReference>
<organism evidence="7 8">
    <name type="scientific">Paenibacillus plantarum</name>
    <dbReference type="NCBI Taxonomy" id="2654975"/>
    <lineage>
        <taxon>Bacteria</taxon>
        <taxon>Bacillati</taxon>
        <taxon>Bacillota</taxon>
        <taxon>Bacilli</taxon>
        <taxon>Bacillales</taxon>
        <taxon>Paenibacillaceae</taxon>
        <taxon>Paenibacillus</taxon>
    </lineage>
</organism>
<feature type="domain" description="SLH" evidence="6">
    <location>
        <begin position="115"/>
        <end position="174"/>
    </location>
</feature>
<gene>
    <name evidence="7" type="ORF">GC096_33645</name>
</gene>
<feature type="domain" description="Fibronectin type-III" evidence="5">
    <location>
        <begin position="474"/>
        <end position="567"/>
    </location>
</feature>
<reference evidence="7 8" key="1">
    <citation type="submission" date="2019-10" db="EMBL/GenBank/DDBJ databases">
        <title>Description of Paenibacillus humi sp. nov.</title>
        <authorList>
            <person name="Carlier A."/>
            <person name="Qi S."/>
        </authorList>
    </citation>
    <scope>NUCLEOTIDE SEQUENCE [LARGE SCALE GENOMIC DNA]</scope>
    <source>
        <strain evidence="7 8">LMG 31461</strain>
    </source>
</reference>
<dbReference type="PANTHER" id="PTHR11219:SF69">
    <property type="entry name" value="TENEURIN-A"/>
    <property type="match status" value="1"/>
</dbReference>
<sequence length="2896" mass="313283">MRMRKWYRNWAMVLSLFVLLQTTLPGVMHAEMGDEVLQAATTSTDATPTPLTPPDEDLLPVWAKAEIEELLSKGIVDKQSGSSAFESSTPLTRADAAVWLLHVAEFSGLDTTQKNDNPIFKDIEDQVHRKEIVKAAGFGLIEGYEDGTFRPKASISRIEIAAMLQRVLKLDATYASDFADQSIIPAWATLAVGAMSKAAIVRGYEDHTFRPYNQVTRAEAAVMLHRAWKLLEVKPVGILKLSVKKPDGKLLQGALVQIHAKGKRALLAAGTTNTSGVFDVKLPFGAYDINATSDSGEVAYQVVDLNTPSQLVDVQTAQAASLSGKVVGKNAEPLQGVIVTFTTNPTFFAVTGTDGTFKAYVQPNRTYQLSLLTLEDWKSYTDQAGTANSLLTNGALQDILKVLDQGKEDTEKHECACRLVHVQQEVNAPGVGQLAEIGRLSALDGTVSPVGGYSGGSPGGGGVSQGGGSTDVTAPAIPTGFQVVPSDQQATLSWIANTESDLAGYKVYVSLDAGVTWSLAANAITTASYVATGLVNGTVYTYAVSSYDKTGNESAKSMPHAVQPSLQNPSKPAGFVGTAGDSEVYLTWHPNTDSVTVGYKIVITSADDEGASYYEEWDATNNTTLTWGGLTNGQPYQFKLTAYNRDGQESEGTFLELTPGGAETPDTTPPAVPAGFAGATSQDRVDLVWQTNTEVDLAGYNLYVSDDDGSNWIHEGQIYPYLSSYTFTNLSYGVTYSFAITAYDVHDNESEKSNIVSLTPQEEPDTEFPAPPVGLTASVGDTKIQLTWSPNEEEDLAGYKLYVSEDGAATWRSGVSTGYATTYQATGLTNRKAYTFAVTALDYAGNESAKSAFVTATPISADQSAPAAPVGLNGSAVDGSTSLIWHANSENDLAGYKIYSSTDNGDTWQMRGDAKKLTVFTVTGLTDGTTYNFAVSSYDSNGNESAKSAAINLTPNKQAVPEDPASAAPDIPLTRLPSFAEQTQFLYTGNNAVQAGVIPGAIRSDVSAVLRGKVLDADGLPLSGVKVSILNHPEYGQTLSRVDGAYDLVVNGTGLLTVQFSKPSYLLAQRPEQLTWGTYTSLDDVVLLAYDDKVTELNLTNATDTQVARGTTVQDEDGERTSTIVVPKGTTATMTLPDGTVQPLPQIHFRATEYTVGNRGLEAMPGVLPQNVGYTYAVELSADEAVAAGATEVTFNQPLYHYVDNFLEFPVGTSVPNAYYDRKAGIWVPAQNGVIIQIVGIEAGSAQVDTDGDGAADNVTKLSTFKITAEELQKLATLYTEGQSLWRVPIPHFTPWDHNWPYGPPGDAIAPPNPIPKKSSQPDPREEPCKQPGSIIGCQDQSLGETIAIPGTPYTLRYQSERTEGYEERSTIQFPVTGSTPMPASIQGISVSIQVAGKSVYESLPLTLNQWYTFKWDGVDGYGRKLIGDHPYQVTVSYRYKAVYYPTAEGFAMSWARLPSVGGGIGSRSSSEIMVTRSYEGIISSPINPYEQQGVAGWSLDTHHIFDNTTKKLLNGDGQTEKKDSGQFNPLSPQMGQQQYYVDQSLYAIVGSDFYFLVRNNSVLNELSIVRVTPDNVSLKVATFPSQGFPKAFTVSPDGTLYLSYLYEGIYKKGPNDSDWKRVVGKGSYGSAVIPDGTKGTETGGGDFSAFATDSEGNLYFEGSHPSSTITTIQYYKLDASGYVYHAGRTGYGPDTGPATPANIGYGRLISSPNGTLYVLDHMYDYWGVKSRIRKITKDGSLELIAGDASMGKFDPVISDGRSATDSRFLTREIFVDGQENIYMQVDGVGTTLGPLFQITPDKIVHLVDQTDAMAFVKRNNLSLTNVKLIGVDQKGNPMFRTYDQRGITPNFFRIGADVNKTSIPNDDGITLTQIDTVNGRHTETVHALTGKVMQSFGYDTEGRLIQLDDGSGNRTTIVRDASGKPTAIVAPGGQRTELTVNGLGQLITVSGKLGYQYDMTYTTKGLLTSFTDPNRHKSDYLYDDKGYLIQANTPTGGVKTLTRTELSDGLSVTFTDAANRQTVYETRRVGSQTTRTITEPGGAKSVVVNKADGSKEMTYTDGTKVTQKLESDPRYGMDAPILNQMKITTPDGRVVTYSETRAVERDNQGRFTSLTQTYVVNGASSSVKYDATARTYVETSAEGLVKVSHLNDTGTIDRVDYPNQSLLSVIYTYDEHGRFQTISQGTHSITYAYNPGGELVSETDETGNRKEYGYNEAGFLTMIKQPSGKTYYKDYDKNGNPAQTTLPDGTIYKQQYNNLNQFNTFTPEGGQPWLTLTHDAAGFVDKAILASGRALDYGFESGGSKRIQSMNDPDLNRSFVYGDATDRVTQMVSEQAGDPDLRQSVGYTYGGGEVLQMVLQGVANATFDYSFDTGANVTNITNIRTTVTEEVYGQPKTVVQNTQIGWDRDEQMTKFGPFQFTHETSGLISSITDGSFQILNSYDDLGKLEQRSYLWRGQLHSSSEFTYDTRGLLSDEKQTFTGGAANQTHYDYDADGQMLASLKTGTDGTYNEVYSYDISKNRISKQVNGSALEMSSYDTIGQLQTVGSVGYAFDTDGFLTNRGGDTYRYGIRGELLEATVTGNTYRYAYDAIGRRTAREGGGDTEKYLYGHPEFIHMLTGSIDKNGVLTTYFYNDEGLLIGLEHDSQRYYVMTDNVGTPREVLNEEGDSVKKLHYSSFGVLLSDSNPGFELKIGFAGGLEDRAVGLVHFGARDYDPVSARWTARDPILLDSGESNVYAYVSNNPIVLRDPCGLFCIGASAYAGVGIGGKVCATEDGVSACVEAGVGAGGGLEVDPFEDLSKGGSSFEAAAKAQYGPIKGELGAKYFKAWDPCKEGEGSLIAKLGAGPVQLDFTDLSKSAIKGKFDDLRKNLKDLFKPSVKLEAAAKVKQCLQYKW</sequence>
<dbReference type="RefSeq" id="WP_171636781.1">
    <property type="nucleotide sequence ID" value="NZ_WHNY01000082.1"/>
</dbReference>
<dbReference type="Pfam" id="PF25020">
    <property type="entry name" value="TTR_TEN1-4"/>
    <property type="match status" value="1"/>
</dbReference>
<dbReference type="InterPro" id="IPR013783">
    <property type="entry name" value="Ig-like_fold"/>
</dbReference>
<keyword evidence="2" id="KW-0677">Repeat</keyword>
<evidence type="ECO:0000256" key="1">
    <source>
        <dbReference type="ARBA" id="ARBA00022536"/>
    </source>
</evidence>
<dbReference type="InterPro" id="IPR036116">
    <property type="entry name" value="FN3_sf"/>
</dbReference>
<feature type="region of interest" description="Disordered" evidence="4">
    <location>
        <begin position="1513"/>
        <end position="1532"/>
    </location>
</feature>
<comment type="caution">
    <text evidence="7">The sequence shown here is derived from an EMBL/GenBank/DDBJ whole genome shotgun (WGS) entry which is preliminary data.</text>
</comment>
<dbReference type="Gene3D" id="2.60.40.10">
    <property type="entry name" value="Immunoglobulins"/>
    <property type="match status" value="5"/>
</dbReference>
<feature type="domain" description="Fibronectin type-III" evidence="5">
    <location>
        <begin position="568"/>
        <end position="667"/>
    </location>
</feature>
<dbReference type="InterPro" id="IPR001119">
    <property type="entry name" value="SLH_dom"/>
</dbReference>
<dbReference type="Pfam" id="PF25023">
    <property type="entry name" value="TEN_YD-shell"/>
    <property type="match status" value="1"/>
</dbReference>
<dbReference type="CDD" id="cd00063">
    <property type="entry name" value="FN3"/>
    <property type="match status" value="5"/>
</dbReference>
<feature type="domain" description="Fibronectin type-III" evidence="5">
    <location>
        <begin position="865"/>
        <end position="959"/>
    </location>
</feature>
<dbReference type="InterPro" id="IPR006530">
    <property type="entry name" value="YD"/>
</dbReference>
<dbReference type="SUPFAM" id="SSF49265">
    <property type="entry name" value="Fibronectin type III"/>
    <property type="match status" value="3"/>
</dbReference>
<dbReference type="PROSITE" id="PS50853">
    <property type="entry name" value="FN3"/>
    <property type="match status" value="5"/>
</dbReference>
<dbReference type="PROSITE" id="PS51272">
    <property type="entry name" value="SLH"/>
    <property type="match status" value="3"/>
</dbReference>
<evidence type="ECO:0000256" key="2">
    <source>
        <dbReference type="ARBA" id="ARBA00022737"/>
    </source>
</evidence>
<evidence type="ECO:0000256" key="3">
    <source>
        <dbReference type="ARBA" id="ARBA00023157"/>
    </source>
</evidence>
<dbReference type="NCBIfam" id="TIGR01643">
    <property type="entry name" value="YD_repeat_2x"/>
    <property type="match status" value="2"/>
</dbReference>
<keyword evidence="1" id="KW-0245">EGF-like domain</keyword>
<dbReference type="SUPFAM" id="SSF49464">
    <property type="entry name" value="Carboxypeptidase regulatory domain-like"/>
    <property type="match status" value="1"/>
</dbReference>
<evidence type="ECO:0000259" key="6">
    <source>
        <dbReference type="PROSITE" id="PS51272"/>
    </source>
</evidence>
<protein>
    <submittedName>
        <fullName evidence="7">Uncharacterized protein</fullName>
    </submittedName>
</protein>
<accession>A0ABX1XKJ3</accession>
<evidence type="ECO:0000313" key="7">
    <source>
        <dbReference type="EMBL" id="NOU68966.1"/>
    </source>
</evidence>
<dbReference type="Gene3D" id="2.180.10.10">
    <property type="entry name" value="RHS repeat-associated core"/>
    <property type="match status" value="3"/>
</dbReference>
<name>A0ABX1XKJ3_9BACL</name>
<proteinExistence type="predicted"/>
<dbReference type="InterPro" id="IPR003961">
    <property type="entry name" value="FN3_dom"/>
</dbReference>
<feature type="domain" description="SLH" evidence="6">
    <location>
        <begin position="50"/>
        <end position="114"/>
    </location>
</feature>
<feature type="domain" description="SLH" evidence="6">
    <location>
        <begin position="175"/>
        <end position="238"/>
    </location>
</feature>
<feature type="domain" description="Fibronectin type-III" evidence="5">
    <location>
        <begin position="669"/>
        <end position="763"/>
    </location>
</feature>